<organism evidence="2 10">
    <name type="scientific">Rotaria magnacalcarata</name>
    <dbReference type="NCBI Taxonomy" id="392030"/>
    <lineage>
        <taxon>Eukaryota</taxon>
        <taxon>Metazoa</taxon>
        <taxon>Spiralia</taxon>
        <taxon>Gnathifera</taxon>
        <taxon>Rotifera</taxon>
        <taxon>Eurotatoria</taxon>
        <taxon>Bdelloidea</taxon>
        <taxon>Philodinida</taxon>
        <taxon>Philodinidae</taxon>
        <taxon>Rotaria</taxon>
    </lineage>
</organism>
<evidence type="ECO:0000313" key="8">
    <source>
        <dbReference type="EMBL" id="CAF4128771.1"/>
    </source>
</evidence>
<evidence type="ECO:0000313" key="7">
    <source>
        <dbReference type="EMBL" id="CAF3977754.1"/>
    </source>
</evidence>
<dbReference type="EMBL" id="CAJOBH010064560">
    <property type="protein sequence ID" value="CAF4441881.1"/>
    <property type="molecule type" value="Genomic_DNA"/>
</dbReference>
<reference evidence="2" key="1">
    <citation type="submission" date="2021-02" db="EMBL/GenBank/DDBJ databases">
        <authorList>
            <person name="Nowell W R."/>
        </authorList>
    </citation>
    <scope>NUCLEOTIDE SEQUENCE</scope>
</reference>
<evidence type="ECO:0000313" key="9">
    <source>
        <dbReference type="EMBL" id="CAF4441881.1"/>
    </source>
</evidence>
<keyword evidence="11" id="KW-1185">Reference proteome</keyword>
<dbReference type="EMBL" id="CAJNRF010012724">
    <property type="protein sequence ID" value="CAF2143469.1"/>
    <property type="molecule type" value="Genomic_DNA"/>
</dbReference>
<protein>
    <submittedName>
        <fullName evidence="2">Uncharacterized protein</fullName>
    </submittedName>
</protein>
<dbReference type="Proteomes" id="UP000663824">
    <property type="component" value="Unassembled WGS sequence"/>
</dbReference>
<dbReference type="EMBL" id="CAJNRG010012887">
    <property type="protein sequence ID" value="CAF2144019.1"/>
    <property type="molecule type" value="Genomic_DNA"/>
</dbReference>
<dbReference type="Proteomes" id="UP000663834">
    <property type="component" value="Unassembled WGS sequence"/>
</dbReference>
<gene>
    <name evidence="9" type="ORF">BYL167_LOCUS33365</name>
    <name evidence="1" type="ORF">CJN711_LOCUS2825</name>
    <name evidence="2" type="ORF">KQP761_LOCUS10692</name>
    <name evidence="3" type="ORF">MBJ925_LOCUS8581</name>
    <name evidence="8" type="ORF">OVN521_LOCUS22389</name>
    <name evidence="7" type="ORF">SMN809_LOCUS10684</name>
    <name evidence="6" type="ORF">UXM345_LOCUS833</name>
    <name evidence="4" type="ORF">WKI299_LOCUS28809</name>
    <name evidence="5" type="ORF">XDN619_LOCUS27281</name>
</gene>
<comment type="caution">
    <text evidence="2">The sequence shown here is derived from an EMBL/GenBank/DDBJ whole genome shotgun (WGS) entry which is preliminary data.</text>
</comment>
<dbReference type="EMBL" id="CAJOBF010000040">
    <property type="protein sequence ID" value="CAF3731062.1"/>
    <property type="molecule type" value="Genomic_DNA"/>
</dbReference>
<accession>A0A815MVV5</accession>
<name>A0A815MVV5_9BILA</name>
<dbReference type="EMBL" id="CAJNRE010003182">
    <property type="protein sequence ID" value="CAF2008455.1"/>
    <property type="molecule type" value="Genomic_DNA"/>
</dbReference>
<dbReference type="AlphaFoldDB" id="A0A815MVV5"/>
<sequence length="81" mass="9203">MYDRAPRNLHLGVGCTPDHVGPGTYDHRRKRFNEEGYAPFLSLANRGEVFGNDENPGPGHYDVRNAQTTTVKVRFIRFSLL</sequence>
<dbReference type="Pfam" id="PF07004">
    <property type="entry name" value="SHIPPO-rpt"/>
    <property type="match status" value="1"/>
</dbReference>
<dbReference type="Proteomes" id="UP000681967">
    <property type="component" value="Unassembled WGS sequence"/>
</dbReference>
<dbReference type="Proteomes" id="UP000663855">
    <property type="component" value="Unassembled WGS sequence"/>
</dbReference>
<dbReference type="EMBL" id="CAJNOV010000226">
    <property type="protein sequence ID" value="CAF1010860.1"/>
    <property type="molecule type" value="Genomic_DNA"/>
</dbReference>
<evidence type="ECO:0000313" key="2">
    <source>
        <dbReference type="EMBL" id="CAF1423615.1"/>
    </source>
</evidence>
<evidence type="ECO:0000313" key="10">
    <source>
        <dbReference type="Proteomes" id="UP000663834"/>
    </source>
</evidence>
<dbReference type="EMBL" id="CAJNOW010004614">
    <property type="protein sequence ID" value="CAF1423615.1"/>
    <property type="molecule type" value="Genomic_DNA"/>
</dbReference>
<evidence type="ECO:0000313" key="3">
    <source>
        <dbReference type="EMBL" id="CAF2008455.1"/>
    </source>
</evidence>
<dbReference type="OrthoDB" id="406368at2759"/>
<proteinExistence type="predicted"/>
<evidence type="ECO:0000313" key="6">
    <source>
        <dbReference type="EMBL" id="CAF3731062.1"/>
    </source>
</evidence>
<dbReference type="EMBL" id="CAJOBI010003692">
    <property type="protein sequence ID" value="CAF3977754.1"/>
    <property type="molecule type" value="Genomic_DNA"/>
</dbReference>
<dbReference type="Proteomes" id="UP000663856">
    <property type="component" value="Unassembled WGS sequence"/>
</dbReference>
<evidence type="ECO:0000313" key="11">
    <source>
        <dbReference type="Proteomes" id="UP000663866"/>
    </source>
</evidence>
<dbReference type="InterPro" id="IPR010736">
    <property type="entry name" value="SHIPPO-rpt"/>
</dbReference>
<evidence type="ECO:0000313" key="1">
    <source>
        <dbReference type="EMBL" id="CAF1010860.1"/>
    </source>
</evidence>
<dbReference type="Proteomes" id="UP000663842">
    <property type="component" value="Unassembled WGS sequence"/>
</dbReference>
<dbReference type="Proteomes" id="UP000676336">
    <property type="component" value="Unassembled WGS sequence"/>
</dbReference>
<evidence type="ECO:0000313" key="5">
    <source>
        <dbReference type="EMBL" id="CAF2144019.1"/>
    </source>
</evidence>
<dbReference type="Proteomes" id="UP000663866">
    <property type="component" value="Unassembled WGS sequence"/>
</dbReference>
<dbReference type="EMBL" id="CAJOBG010004850">
    <property type="protein sequence ID" value="CAF4128771.1"/>
    <property type="molecule type" value="Genomic_DNA"/>
</dbReference>
<dbReference type="Proteomes" id="UP000663887">
    <property type="component" value="Unassembled WGS sequence"/>
</dbReference>
<evidence type="ECO:0000313" key="4">
    <source>
        <dbReference type="EMBL" id="CAF2143469.1"/>
    </source>
</evidence>